<protein>
    <submittedName>
        <fullName evidence="2">Uncharacterized protein</fullName>
    </submittedName>
</protein>
<dbReference type="OMA" id="RRVWIGI"/>
<keyword evidence="3" id="KW-1185">Reference proteome</keyword>
<reference evidence="2 3" key="1">
    <citation type="submission" date="2011-08" db="EMBL/GenBank/DDBJ databases">
        <authorList>
            <person name="Liu Z.J."/>
            <person name="Shi F.L."/>
            <person name="Lu J.Q."/>
            <person name="Li M."/>
            <person name="Wang Z.L."/>
        </authorList>
    </citation>
    <scope>NUCLEOTIDE SEQUENCE [LARGE SCALE GENOMIC DNA]</scope>
    <source>
        <strain evidence="2 3">USNM 41457</strain>
    </source>
</reference>
<reference evidence="3" key="2">
    <citation type="submission" date="2015-07" db="EMBL/GenBank/DDBJ databases">
        <title>Contrasting host-pathogen interactions and genome evolution in two generalist and specialist microsporidian pathogens of mosquitoes.</title>
        <authorList>
            <consortium name="The Broad Institute Genomics Platform"/>
            <consortium name="The Broad Institute Genome Sequencing Center for Infectious Disease"/>
            <person name="Cuomo C.A."/>
            <person name="Sanscrainte N.D."/>
            <person name="Goldberg J.M."/>
            <person name="Heiman D."/>
            <person name="Young S."/>
            <person name="Zeng Q."/>
            <person name="Becnel J.J."/>
            <person name="Birren B.W."/>
        </authorList>
    </citation>
    <scope>NUCLEOTIDE SEQUENCE [LARGE SCALE GENOMIC DNA]</scope>
    <source>
        <strain evidence="3">USNM 41457</strain>
    </source>
</reference>
<evidence type="ECO:0000256" key="1">
    <source>
        <dbReference type="SAM" id="Phobius"/>
    </source>
</evidence>
<gene>
    <name evidence="2" type="ORF">EDEG_00048</name>
</gene>
<evidence type="ECO:0000313" key="3">
    <source>
        <dbReference type="Proteomes" id="UP000003163"/>
    </source>
</evidence>
<dbReference type="VEuPathDB" id="MicrosporidiaDB:EDEG_00048"/>
<comment type="caution">
    <text evidence="2">The sequence shown here is derived from an EMBL/GenBank/DDBJ whole genome shotgun (WGS) entry which is preliminary data.</text>
</comment>
<sequence>MADHEIEELLAYHKFETKEDLKNHVDKTNKKIHHYELQQYEEENYTEKESEKIARWRKELAILMHQSKKELNKKVRSEIILDLEAKNKLKELESTVKIANVVDIKASTNIQKLDRSTIVLKKLGFTSNELQQKIDIARKNKRASNEKTLNEDKMIILGFVIFIITCLIIIVDKFGGFKFVLRIVTTRDEYL</sequence>
<keyword evidence="1" id="KW-0812">Transmembrane</keyword>
<dbReference type="OrthoDB" id="2195934at2759"/>
<dbReference type="EMBL" id="AFBI03000001">
    <property type="protein sequence ID" value="EJW05384.1"/>
    <property type="molecule type" value="Genomic_DNA"/>
</dbReference>
<keyword evidence="1" id="KW-1133">Transmembrane helix</keyword>
<dbReference type="AlphaFoldDB" id="J9DD37"/>
<feature type="transmembrane region" description="Helical" evidence="1">
    <location>
        <begin position="154"/>
        <end position="171"/>
    </location>
</feature>
<dbReference type="Proteomes" id="UP000003163">
    <property type="component" value="Unassembled WGS sequence"/>
</dbReference>
<accession>J9DD37</accession>
<dbReference type="InParanoid" id="J9DD37"/>
<dbReference type="HOGENOM" id="CLU_1421397_0_0_1"/>
<organism evidence="2 3">
    <name type="scientific">Edhazardia aedis (strain USNM 41457)</name>
    <name type="common">Microsporidian parasite</name>
    <dbReference type="NCBI Taxonomy" id="1003232"/>
    <lineage>
        <taxon>Eukaryota</taxon>
        <taxon>Fungi</taxon>
        <taxon>Fungi incertae sedis</taxon>
        <taxon>Microsporidia</taxon>
        <taxon>Edhazardia</taxon>
    </lineage>
</organism>
<name>J9DD37_EDHAE</name>
<proteinExistence type="predicted"/>
<evidence type="ECO:0000313" key="2">
    <source>
        <dbReference type="EMBL" id="EJW05384.1"/>
    </source>
</evidence>
<keyword evidence="1" id="KW-0472">Membrane</keyword>